<evidence type="ECO:0000313" key="2">
    <source>
        <dbReference type="Proteomes" id="UP000281406"/>
    </source>
</evidence>
<protein>
    <submittedName>
        <fullName evidence="1">Uncharacterized protein</fullName>
    </submittedName>
</protein>
<comment type="caution">
    <text evidence="1">The sequence shown here is derived from an EMBL/GenBank/DDBJ whole genome shotgun (WGS) entry which is preliminary data.</text>
</comment>
<dbReference type="EMBL" id="RJVU01007007">
    <property type="protein sequence ID" value="ROL54028.1"/>
    <property type="molecule type" value="Genomic_DNA"/>
</dbReference>
<gene>
    <name evidence="1" type="ORF">DPX16_10451</name>
</gene>
<accession>A0A3N0Z7V2</accession>
<reference evidence="1 2" key="1">
    <citation type="submission" date="2018-10" db="EMBL/GenBank/DDBJ databases">
        <title>Genome assembly for a Yunnan-Guizhou Plateau 3E fish, Anabarilius grahami (Regan), and its evolutionary and genetic applications.</title>
        <authorList>
            <person name="Jiang W."/>
        </authorList>
    </citation>
    <scope>NUCLEOTIDE SEQUENCE [LARGE SCALE GENOMIC DNA]</scope>
    <source>
        <strain evidence="1">AG-KIZ</strain>
        <tissue evidence="1">Muscle</tissue>
    </source>
</reference>
<evidence type="ECO:0000313" key="1">
    <source>
        <dbReference type="EMBL" id="ROL54028.1"/>
    </source>
</evidence>
<keyword evidence="2" id="KW-1185">Reference proteome</keyword>
<proteinExistence type="predicted"/>
<sequence length="141" mass="15842">MMNYYRRSIDLCGRFIEAHLFSEERRTHSGNPAWPLDIPHSVAVLQAYLPDVLDEGEGLTPEPVKELRWATDLALRATKHTARAIGRSMAGMVAVEHHLWLTLTDIKEKDKTFLLDAPMSKDSLFGESVTAVVEKFPAAKP</sequence>
<organism evidence="1 2">
    <name type="scientific">Anabarilius grahami</name>
    <name type="common">Kanglang fish</name>
    <name type="synonym">Barilius grahami</name>
    <dbReference type="NCBI Taxonomy" id="495550"/>
    <lineage>
        <taxon>Eukaryota</taxon>
        <taxon>Metazoa</taxon>
        <taxon>Chordata</taxon>
        <taxon>Craniata</taxon>
        <taxon>Vertebrata</taxon>
        <taxon>Euteleostomi</taxon>
        <taxon>Actinopterygii</taxon>
        <taxon>Neopterygii</taxon>
        <taxon>Teleostei</taxon>
        <taxon>Ostariophysi</taxon>
        <taxon>Cypriniformes</taxon>
        <taxon>Xenocyprididae</taxon>
        <taxon>Xenocypridinae</taxon>
        <taxon>Xenocypridinae incertae sedis</taxon>
        <taxon>Anabarilius</taxon>
    </lineage>
</organism>
<dbReference type="Proteomes" id="UP000281406">
    <property type="component" value="Unassembled WGS sequence"/>
</dbReference>
<dbReference type="AlphaFoldDB" id="A0A3N0Z7V2"/>
<name>A0A3N0Z7V2_ANAGA</name>
<dbReference type="OrthoDB" id="8948664at2759"/>